<gene>
    <name evidence="1" type="ORF">NCTC13028_00844</name>
</gene>
<evidence type="ECO:0000313" key="2">
    <source>
        <dbReference type="Proteomes" id="UP000250223"/>
    </source>
</evidence>
<dbReference type="Proteomes" id="UP000250223">
    <property type="component" value="Unassembled WGS sequence"/>
</dbReference>
<sequence length="57" mass="6896">MKVNTVEQFKVLQFLKENFEIELFKLELLDRYSIQVTDSTGESMVFKYENNKVTWDE</sequence>
<dbReference type="EMBL" id="UAWC01000003">
    <property type="protein sequence ID" value="SQB33965.1"/>
    <property type="molecule type" value="Genomic_DNA"/>
</dbReference>
<organism evidence="1 2">
    <name type="scientific">Clostridium cochlearium</name>
    <dbReference type="NCBI Taxonomy" id="1494"/>
    <lineage>
        <taxon>Bacteria</taxon>
        <taxon>Bacillati</taxon>
        <taxon>Bacillota</taxon>
        <taxon>Clostridia</taxon>
        <taxon>Eubacteriales</taxon>
        <taxon>Clostridiaceae</taxon>
        <taxon>Clostridium</taxon>
    </lineage>
</organism>
<evidence type="ECO:0000313" key="1">
    <source>
        <dbReference type="EMBL" id="SQB33965.1"/>
    </source>
</evidence>
<reference evidence="1 2" key="1">
    <citation type="submission" date="2018-06" db="EMBL/GenBank/DDBJ databases">
        <authorList>
            <consortium name="Pathogen Informatics"/>
            <person name="Doyle S."/>
        </authorList>
    </citation>
    <scope>NUCLEOTIDE SEQUENCE [LARGE SCALE GENOMIC DNA]</scope>
    <source>
        <strain evidence="1 2">NCTC13028</strain>
    </source>
</reference>
<protein>
    <submittedName>
        <fullName evidence="1">Uncharacterized protein</fullName>
    </submittedName>
</protein>
<name>A0A2X2WD33_CLOCO</name>
<proteinExistence type="predicted"/>
<dbReference type="RefSeq" id="WP_160110529.1">
    <property type="nucleotide sequence ID" value="NZ_UAWC01000003.1"/>
</dbReference>
<dbReference type="AlphaFoldDB" id="A0A2X2WD33"/>
<accession>A0A2X2WD33</accession>